<comment type="catalytic activity">
    <reaction evidence="1">
        <text>a 1,2-diacyl-sn-glycero-3-phosphocholine + H2O = a 1,2-diacyl-sn-glycero-3-phosphate + choline + H(+)</text>
        <dbReference type="Rhea" id="RHEA:14445"/>
        <dbReference type="ChEBI" id="CHEBI:15354"/>
        <dbReference type="ChEBI" id="CHEBI:15377"/>
        <dbReference type="ChEBI" id="CHEBI:15378"/>
        <dbReference type="ChEBI" id="CHEBI:57643"/>
        <dbReference type="ChEBI" id="CHEBI:58608"/>
        <dbReference type="EC" id="3.1.4.4"/>
    </reaction>
</comment>
<dbReference type="InterPro" id="IPR015679">
    <property type="entry name" value="PLipase_D_fam"/>
</dbReference>
<dbReference type="CDD" id="cd09104">
    <property type="entry name" value="PLDc_vPLD1_2_like_1"/>
    <property type="match status" value="1"/>
</dbReference>
<dbReference type="RefSeq" id="WP_061124199.1">
    <property type="nucleotide sequence ID" value="NZ_FCOF02000008.1"/>
</dbReference>
<feature type="domain" description="PLD phosphodiesterase" evidence="6">
    <location>
        <begin position="590"/>
        <end position="617"/>
    </location>
</feature>
<keyword evidence="3" id="KW-0378">Hydrolase</keyword>
<accession>A0A158AJD6</accession>
<dbReference type="SMART" id="SM00155">
    <property type="entry name" value="PLDc"/>
    <property type="match status" value="2"/>
</dbReference>
<name>A0A158AJD6_9BURK</name>
<keyword evidence="8" id="KW-1185">Reference proteome</keyword>
<dbReference type="Gene3D" id="3.30.870.10">
    <property type="entry name" value="Endonuclease Chain A"/>
    <property type="match status" value="2"/>
</dbReference>
<evidence type="ECO:0000256" key="1">
    <source>
        <dbReference type="ARBA" id="ARBA00000798"/>
    </source>
</evidence>
<dbReference type="Proteomes" id="UP000054870">
    <property type="component" value="Unassembled WGS sequence"/>
</dbReference>
<proteinExistence type="predicted"/>
<dbReference type="InterPro" id="IPR001736">
    <property type="entry name" value="PLipase_D/transphosphatidylase"/>
</dbReference>
<keyword evidence="4" id="KW-0443">Lipid metabolism</keyword>
<evidence type="ECO:0000256" key="3">
    <source>
        <dbReference type="ARBA" id="ARBA00022801"/>
    </source>
</evidence>
<gene>
    <name evidence="7" type="ORF">AWB75_02287</name>
</gene>
<keyword evidence="2" id="KW-0677">Repeat</keyword>
<evidence type="ECO:0000256" key="4">
    <source>
        <dbReference type="ARBA" id="ARBA00023098"/>
    </source>
</evidence>
<evidence type="ECO:0000256" key="2">
    <source>
        <dbReference type="ARBA" id="ARBA00022737"/>
    </source>
</evidence>
<dbReference type="InterPro" id="IPR025202">
    <property type="entry name" value="PLD-like_dom"/>
</dbReference>
<evidence type="ECO:0000256" key="5">
    <source>
        <dbReference type="SAM" id="MobiDB-lite"/>
    </source>
</evidence>
<dbReference type="SUPFAM" id="SSF56024">
    <property type="entry name" value="Phospholipase D/nuclease"/>
    <property type="match status" value="2"/>
</dbReference>
<dbReference type="Pfam" id="PF00614">
    <property type="entry name" value="PLDc"/>
    <property type="match status" value="1"/>
</dbReference>
<dbReference type="PROSITE" id="PS50035">
    <property type="entry name" value="PLD"/>
    <property type="match status" value="2"/>
</dbReference>
<dbReference type="PANTHER" id="PTHR18896">
    <property type="entry name" value="PHOSPHOLIPASE D"/>
    <property type="match status" value="1"/>
</dbReference>
<dbReference type="EMBL" id="FCOF02000008">
    <property type="protein sequence ID" value="SAK57938.1"/>
    <property type="molecule type" value="Genomic_DNA"/>
</dbReference>
<protein>
    <submittedName>
        <fullName evidence="7">Phospholipase D/transphosphatidylase</fullName>
    </submittedName>
</protein>
<dbReference type="GO" id="GO:0009395">
    <property type="term" value="P:phospholipid catabolic process"/>
    <property type="evidence" value="ECO:0007669"/>
    <property type="project" value="TreeGrafter"/>
</dbReference>
<feature type="domain" description="PLD phosphodiesterase" evidence="6">
    <location>
        <begin position="170"/>
        <end position="197"/>
    </location>
</feature>
<sequence>MIVNAKENPTGNLFDHEVPTIRQLVDSASNAYKAYATENVWVLNGPQQFALPRYGNKVTPFTSGEDYFADLCDAIATAQSTIYIADWMINWDAQMKPGGDGANVRLFDVLLASVKSNAELKIYVMPWAHAVPVQTYDKSTKTVFEAINKLAGRECVWVTLAGALADDDSGFFSHHQKFVVIDEKIAFVGGMDLCYGRFDDATFDLKADAKGRAGMNRYNGCAPHLGAVRPDQVVNPFKFDACMLKRVEAGALQVEYRGELPGLSSISSPGPSYMTLDSTIQPRMPWQDVNVRIEGPSAYDVARNFVMRWNSEGYHVESQSVHRNAGSTVPSRRVRGNKILLSFPPEPDQETGHCGVQVLRSAPERMRKTEYSYSTFADRANLRPPSGKQCEIALAMRNLIRQATSFIYIENQFFVSGFVSELAHTNLQASDIVTSQPLSAPAALIAGKGMAQWATRKLASHAFEAPKNFICEELGNRIGRTIMAGVKEHFHVIITLPVHPEGMLNDGTIMTQVHWTMQSLVFGSFSLLNRVRRFIKAKQLFDNKVEDWKKVLSDVNDLRYQDVDMDDCREYVTLLNLRNWEKLGDRYVTEQIYVHNKTMIVDDRYAIVGSANINDRSMLGSRDSELAVLIADTEAEQYDIDGSGQTKITRKFARTLRMALWNKIFGVTGNVRPADSLRQAVEQPADPKSWKAIQQVADANTALYEAAFPFIPRNNSYGAEDDPKYASIWPSFDSSNVNPEEAARRASRSMPFDSNFWNESQHMPKASSLAGVRGFVTSLPIFWTKGENNNMRYATSLVAESEPERMPTDVSMALSHKKSEEDSA</sequence>
<comment type="caution">
    <text evidence="7">The sequence shown here is derived from an EMBL/GenBank/DDBJ whole genome shotgun (WGS) entry which is preliminary data.</text>
</comment>
<evidence type="ECO:0000259" key="6">
    <source>
        <dbReference type="PROSITE" id="PS50035"/>
    </source>
</evidence>
<feature type="region of interest" description="Disordered" evidence="5">
    <location>
        <begin position="800"/>
        <end position="824"/>
    </location>
</feature>
<dbReference type="AlphaFoldDB" id="A0A158AJD6"/>
<organism evidence="7 8">
    <name type="scientific">Caballeronia catudaia</name>
    <dbReference type="NCBI Taxonomy" id="1777136"/>
    <lineage>
        <taxon>Bacteria</taxon>
        <taxon>Pseudomonadati</taxon>
        <taxon>Pseudomonadota</taxon>
        <taxon>Betaproteobacteria</taxon>
        <taxon>Burkholderiales</taxon>
        <taxon>Burkholderiaceae</taxon>
        <taxon>Caballeronia</taxon>
    </lineage>
</organism>
<dbReference type="Pfam" id="PF13091">
    <property type="entry name" value="PLDc_2"/>
    <property type="match status" value="1"/>
</dbReference>
<dbReference type="OrthoDB" id="8828485at2"/>
<evidence type="ECO:0000313" key="8">
    <source>
        <dbReference type="Proteomes" id="UP000054870"/>
    </source>
</evidence>
<dbReference type="PANTHER" id="PTHR18896:SF76">
    <property type="entry name" value="PHOSPHOLIPASE"/>
    <property type="match status" value="1"/>
</dbReference>
<dbReference type="CDD" id="cd09141">
    <property type="entry name" value="PLDc_vPLD1_2_yPLD_like_2"/>
    <property type="match status" value="1"/>
</dbReference>
<evidence type="ECO:0000313" key="7">
    <source>
        <dbReference type="EMBL" id="SAK57938.1"/>
    </source>
</evidence>
<reference evidence="7" key="1">
    <citation type="submission" date="2016-01" db="EMBL/GenBank/DDBJ databases">
        <authorList>
            <person name="Peeters C."/>
        </authorList>
    </citation>
    <scope>NUCLEOTIDE SEQUENCE [LARGE SCALE GENOMIC DNA]</scope>
    <source>
        <strain evidence="7">LMG 29318</strain>
    </source>
</reference>
<dbReference type="GO" id="GO:0004630">
    <property type="term" value="F:phospholipase D activity"/>
    <property type="evidence" value="ECO:0007669"/>
    <property type="project" value="UniProtKB-EC"/>
</dbReference>